<feature type="compositionally biased region" description="Basic and acidic residues" evidence="9">
    <location>
        <begin position="290"/>
        <end position="315"/>
    </location>
</feature>
<dbReference type="PROSITE" id="PS50896">
    <property type="entry name" value="LISH"/>
    <property type="match status" value="1"/>
</dbReference>
<feature type="domain" description="TFIID subunit TAF5 NTD2" evidence="10">
    <location>
        <begin position="68"/>
        <end position="193"/>
    </location>
</feature>
<gene>
    <name evidence="11" type="ORF">CVIRNUC_005091</name>
</gene>
<dbReference type="PANTHER" id="PTHR19879:SF1">
    <property type="entry name" value="CANNONBALL-RELATED"/>
    <property type="match status" value="1"/>
</dbReference>
<keyword evidence="3 8" id="KW-0853">WD repeat</keyword>
<feature type="compositionally biased region" description="Basic and acidic residues" evidence="9">
    <location>
        <begin position="266"/>
        <end position="278"/>
    </location>
</feature>
<feature type="region of interest" description="Disordered" evidence="9">
    <location>
        <begin position="266"/>
        <end position="315"/>
    </location>
</feature>
<dbReference type="InterPro" id="IPR019775">
    <property type="entry name" value="WD40_repeat_CS"/>
</dbReference>
<dbReference type="GO" id="GO:0005669">
    <property type="term" value="C:transcription factor TFIID complex"/>
    <property type="evidence" value="ECO:0007669"/>
    <property type="project" value="TreeGrafter"/>
</dbReference>
<dbReference type="InterPro" id="IPR037264">
    <property type="entry name" value="TFIID_NTD2_sf"/>
</dbReference>
<dbReference type="GO" id="GO:0016251">
    <property type="term" value="F:RNA polymerase II general transcription initiation factor activity"/>
    <property type="evidence" value="ECO:0007669"/>
    <property type="project" value="TreeGrafter"/>
</dbReference>
<evidence type="ECO:0000256" key="9">
    <source>
        <dbReference type="SAM" id="MobiDB-lite"/>
    </source>
</evidence>
<comment type="subcellular location">
    <subcellularLocation>
        <location evidence="1">Nucleus</location>
    </subcellularLocation>
</comment>
<sequence length="682" mass="75737">MNGPTTRQQAVVEKLIVQYLTSNGYHRALQGLKEESKLLAANPMSLSGQYDQRRGIITDLLHLLVTSEDPSYYIKSFEHLAAWVDNSLDQYKPELRRVLYPIFIHTFLDLMQKGATAEAMQLMNRFKRRFREDAAFPSKIRKQELDDLQTVTQAEHVKTNRMAQAARRMRYPVAMCAYSYALLECFLQAHKLKLPLHTLNERIGLQIKEGLPARLEQDPEAEEVSLLTGQAYGDAAVVNDDQQEPLELGLRKGLLEDLQAERQVKEAEEIPEVDEHGKKLTKKQQTAAKKKAEAERTKQTQDEGSRIDPKVEVPELPKGLEEEILEDIRNREDLSADNLPSAIFYTFVNTHQSLNCASFSRTGAYVAGGFQDSSVRLYCMDGRLQEASERRRKRPHGDAEVGGQALGPYTEGGAILRGHSRPVYGLDFSLDERLLLSASGDGTVRLWSTEIGANLVAYRGHVFPVWDVATAPLGHYFASASADHTARVWVTERAQSLRMLAGHHSDVSAVHWHPNGDLLASASDDRTIRLWDVRDGRPRRILVGHGCGVTSLAFTTDGQHLLSGDEEGTIIAWDLRQAKRVHSSKAHSGPVWSLAVSHGSGAILASGGADNCLKLWDLQSSTQKEDEVQAAASPSSSLSSLTALQTYPTKATPVFAVKFSHRNLLMGSGALTLRRKQPQALV</sequence>
<feature type="region of interest" description="Disordered" evidence="9">
    <location>
        <begin position="387"/>
        <end position="406"/>
    </location>
</feature>
<evidence type="ECO:0000313" key="12">
    <source>
        <dbReference type="Proteomes" id="UP001314263"/>
    </source>
</evidence>
<dbReference type="GO" id="GO:0006367">
    <property type="term" value="P:transcription initiation at RNA polymerase II promoter"/>
    <property type="evidence" value="ECO:0007669"/>
    <property type="project" value="TreeGrafter"/>
</dbReference>
<feature type="repeat" description="WD" evidence="8">
    <location>
        <begin position="542"/>
        <end position="583"/>
    </location>
</feature>
<reference evidence="11 12" key="1">
    <citation type="submission" date="2023-10" db="EMBL/GenBank/DDBJ databases">
        <authorList>
            <person name="Maclean D."/>
            <person name="Macfadyen A."/>
        </authorList>
    </citation>
    <scope>NUCLEOTIDE SEQUENCE [LARGE SCALE GENOMIC DNA]</scope>
</reference>
<keyword evidence="5" id="KW-0805">Transcription regulation</keyword>
<dbReference type="InterPro" id="IPR007582">
    <property type="entry name" value="TFIID_NTD2"/>
</dbReference>
<dbReference type="PROSITE" id="PS50082">
    <property type="entry name" value="WD_REPEATS_2"/>
    <property type="match status" value="5"/>
</dbReference>
<dbReference type="Gene3D" id="1.25.40.500">
    <property type="entry name" value="TFIID subunit TAF5, NTD2 domain"/>
    <property type="match status" value="1"/>
</dbReference>
<dbReference type="PRINTS" id="PR00320">
    <property type="entry name" value="GPROTEINBRPT"/>
</dbReference>
<dbReference type="InterPro" id="IPR020472">
    <property type="entry name" value="WD40_PAC1"/>
</dbReference>
<dbReference type="InterPro" id="IPR036322">
    <property type="entry name" value="WD40_repeat_dom_sf"/>
</dbReference>
<evidence type="ECO:0000256" key="2">
    <source>
        <dbReference type="ARBA" id="ARBA00009435"/>
    </source>
</evidence>
<comment type="caution">
    <text evidence="11">The sequence shown here is derived from an EMBL/GenBank/DDBJ whole genome shotgun (WGS) entry which is preliminary data.</text>
</comment>
<accession>A0AAV1I465</accession>
<keyword evidence="12" id="KW-1185">Reference proteome</keyword>
<feature type="repeat" description="WD" evidence="8">
    <location>
        <begin position="584"/>
        <end position="626"/>
    </location>
</feature>
<feature type="repeat" description="WD" evidence="8">
    <location>
        <begin position="416"/>
        <end position="457"/>
    </location>
</feature>
<evidence type="ECO:0000256" key="1">
    <source>
        <dbReference type="ARBA" id="ARBA00004123"/>
    </source>
</evidence>
<dbReference type="Proteomes" id="UP001314263">
    <property type="component" value="Unassembled WGS sequence"/>
</dbReference>
<dbReference type="Gene3D" id="2.130.10.10">
    <property type="entry name" value="YVTN repeat-like/Quinoprotein amine dehydrogenase"/>
    <property type="match status" value="2"/>
</dbReference>
<keyword evidence="6" id="KW-0804">Transcription</keyword>
<dbReference type="AlphaFoldDB" id="A0AAV1I465"/>
<dbReference type="InterPro" id="IPR006594">
    <property type="entry name" value="LisH"/>
</dbReference>
<evidence type="ECO:0000256" key="5">
    <source>
        <dbReference type="ARBA" id="ARBA00023015"/>
    </source>
</evidence>
<evidence type="ECO:0000256" key="7">
    <source>
        <dbReference type="ARBA" id="ARBA00023242"/>
    </source>
</evidence>
<keyword evidence="7" id="KW-0539">Nucleus</keyword>
<dbReference type="InterPro" id="IPR015943">
    <property type="entry name" value="WD40/YVTN_repeat-like_dom_sf"/>
</dbReference>
<evidence type="ECO:0000313" key="11">
    <source>
        <dbReference type="EMBL" id="CAK0780553.1"/>
    </source>
</evidence>
<dbReference type="CDD" id="cd00200">
    <property type="entry name" value="WD40"/>
    <property type="match status" value="1"/>
</dbReference>
<dbReference type="EMBL" id="CAUYUE010000006">
    <property type="protein sequence ID" value="CAK0780553.1"/>
    <property type="molecule type" value="Genomic_DNA"/>
</dbReference>
<evidence type="ECO:0000259" key="10">
    <source>
        <dbReference type="Pfam" id="PF04494"/>
    </source>
</evidence>
<dbReference type="CDD" id="cd08044">
    <property type="entry name" value="TAF5_NTD2"/>
    <property type="match status" value="1"/>
</dbReference>
<dbReference type="Pfam" id="PF04494">
    <property type="entry name" value="TFIID_NTD2"/>
    <property type="match status" value="1"/>
</dbReference>
<name>A0AAV1I465_9CHLO</name>
<keyword evidence="4" id="KW-0677">Repeat</keyword>
<dbReference type="Pfam" id="PF00400">
    <property type="entry name" value="WD40"/>
    <property type="match status" value="6"/>
</dbReference>
<organism evidence="11 12">
    <name type="scientific">Coccomyxa viridis</name>
    <dbReference type="NCBI Taxonomy" id="1274662"/>
    <lineage>
        <taxon>Eukaryota</taxon>
        <taxon>Viridiplantae</taxon>
        <taxon>Chlorophyta</taxon>
        <taxon>core chlorophytes</taxon>
        <taxon>Trebouxiophyceae</taxon>
        <taxon>Trebouxiophyceae incertae sedis</taxon>
        <taxon>Coccomyxaceae</taxon>
        <taxon>Coccomyxa</taxon>
    </lineage>
</organism>
<dbReference type="SUPFAM" id="SSF50978">
    <property type="entry name" value="WD40 repeat-like"/>
    <property type="match status" value="1"/>
</dbReference>
<evidence type="ECO:0000256" key="3">
    <source>
        <dbReference type="ARBA" id="ARBA00022574"/>
    </source>
</evidence>
<dbReference type="PROSITE" id="PS50294">
    <property type="entry name" value="WD_REPEATS_REGION"/>
    <property type="match status" value="5"/>
</dbReference>
<evidence type="ECO:0000256" key="6">
    <source>
        <dbReference type="ARBA" id="ARBA00023163"/>
    </source>
</evidence>
<comment type="similarity">
    <text evidence="2">Belongs to the WD repeat TAF5 family.</text>
</comment>
<dbReference type="SMART" id="SM00320">
    <property type="entry name" value="WD40"/>
    <property type="match status" value="6"/>
</dbReference>
<feature type="repeat" description="WD" evidence="8">
    <location>
        <begin position="500"/>
        <end position="541"/>
    </location>
</feature>
<dbReference type="PANTHER" id="PTHR19879">
    <property type="entry name" value="TRANSCRIPTION INITIATION FACTOR TFIID"/>
    <property type="match status" value="1"/>
</dbReference>
<evidence type="ECO:0000256" key="8">
    <source>
        <dbReference type="PROSITE-ProRule" id="PRU00221"/>
    </source>
</evidence>
<dbReference type="SUPFAM" id="SSF160897">
    <property type="entry name" value="Taf5 N-terminal domain-like"/>
    <property type="match status" value="1"/>
</dbReference>
<feature type="repeat" description="WD" evidence="8">
    <location>
        <begin position="458"/>
        <end position="499"/>
    </location>
</feature>
<dbReference type="PROSITE" id="PS00678">
    <property type="entry name" value="WD_REPEATS_1"/>
    <property type="match status" value="2"/>
</dbReference>
<dbReference type="InterPro" id="IPR001680">
    <property type="entry name" value="WD40_rpt"/>
</dbReference>
<evidence type="ECO:0000256" key="4">
    <source>
        <dbReference type="ARBA" id="ARBA00022737"/>
    </source>
</evidence>
<proteinExistence type="inferred from homology"/>
<protein>
    <recommendedName>
        <fullName evidence="10">TFIID subunit TAF5 NTD2 domain-containing protein</fullName>
    </recommendedName>
</protein>